<protein>
    <submittedName>
        <fullName evidence="2">Pentapeptide repeat-containing protein</fullName>
    </submittedName>
</protein>
<accession>A0A6P0C9Y9</accession>
<name>A0A6P0C9Y9_9RHOB</name>
<dbReference type="Pfam" id="PF00805">
    <property type="entry name" value="Pentapeptide"/>
    <property type="match status" value="2"/>
</dbReference>
<evidence type="ECO:0000313" key="3">
    <source>
        <dbReference type="Proteomes" id="UP000468591"/>
    </source>
</evidence>
<proteinExistence type="predicted"/>
<reference evidence="2 3" key="1">
    <citation type="submission" date="2020-01" db="EMBL/GenBank/DDBJ databases">
        <title>Sulfitobacter sediminilitoris sp. nov., isolated from a tidal flat.</title>
        <authorList>
            <person name="Park S."/>
            <person name="Yoon J.-H."/>
        </authorList>
    </citation>
    <scope>NUCLEOTIDE SEQUENCE [LARGE SCALE GENOMIC DNA]</scope>
    <source>
        <strain evidence="2 3">JBTF-M27</strain>
    </source>
</reference>
<dbReference type="InterPro" id="IPR051082">
    <property type="entry name" value="Pentapeptide-BTB/POZ_domain"/>
</dbReference>
<keyword evidence="3" id="KW-1185">Reference proteome</keyword>
<organism evidence="2 3">
    <name type="scientific">Sulfitobacter sediminilitoris</name>
    <dbReference type="NCBI Taxonomy" id="2698830"/>
    <lineage>
        <taxon>Bacteria</taxon>
        <taxon>Pseudomonadati</taxon>
        <taxon>Pseudomonadota</taxon>
        <taxon>Alphaproteobacteria</taxon>
        <taxon>Rhodobacterales</taxon>
        <taxon>Roseobacteraceae</taxon>
        <taxon>Sulfitobacter</taxon>
    </lineage>
</organism>
<comment type="caution">
    <text evidence="2">The sequence shown here is derived from an EMBL/GenBank/DDBJ whole genome shotgun (WGS) entry which is preliminary data.</text>
</comment>
<evidence type="ECO:0000313" key="2">
    <source>
        <dbReference type="EMBL" id="NEK21926.1"/>
    </source>
</evidence>
<feature type="chain" id="PRO_5026806414" evidence="1">
    <location>
        <begin position="22"/>
        <end position="141"/>
    </location>
</feature>
<dbReference type="AlphaFoldDB" id="A0A6P0C9Y9"/>
<dbReference type="RefSeq" id="WP_164352861.1">
    <property type="nucleotide sequence ID" value="NZ_JAABNT010000003.1"/>
</dbReference>
<evidence type="ECO:0000256" key="1">
    <source>
        <dbReference type="SAM" id="SignalP"/>
    </source>
</evidence>
<gene>
    <name evidence="2" type="ORF">GV827_05870</name>
</gene>
<dbReference type="InterPro" id="IPR001646">
    <property type="entry name" value="5peptide_repeat"/>
</dbReference>
<dbReference type="PANTHER" id="PTHR14136">
    <property type="entry name" value="BTB_POZ DOMAIN-CONTAINING PROTEIN KCTD9"/>
    <property type="match status" value="1"/>
</dbReference>
<feature type="signal peptide" evidence="1">
    <location>
        <begin position="1"/>
        <end position="21"/>
    </location>
</feature>
<dbReference type="Proteomes" id="UP000468591">
    <property type="component" value="Unassembled WGS sequence"/>
</dbReference>
<dbReference type="Gene3D" id="2.160.20.80">
    <property type="entry name" value="E3 ubiquitin-protein ligase SopA"/>
    <property type="match status" value="1"/>
</dbReference>
<keyword evidence="1" id="KW-0732">Signal</keyword>
<sequence length="141" mass="14581">MKKILVAITAAVTVIGSSASALDEGHLKQLKETNNCERCDLSGALLSEVRLTGAYLRGSDLSFSRLNGVDLSGAYLSDANLRGADLTGADLRGADLRDANLDGANLRDGKTTGALMRGAILCNTKMPDGAVEYSGCSTSGN</sequence>
<dbReference type="PANTHER" id="PTHR14136:SF17">
    <property type="entry name" value="BTB_POZ DOMAIN-CONTAINING PROTEIN KCTD9"/>
    <property type="match status" value="1"/>
</dbReference>
<dbReference type="SUPFAM" id="SSF141571">
    <property type="entry name" value="Pentapeptide repeat-like"/>
    <property type="match status" value="1"/>
</dbReference>
<dbReference type="EMBL" id="JAABNT010000003">
    <property type="protein sequence ID" value="NEK21926.1"/>
    <property type="molecule type" value="Genomic_DNA"/>
</dbReference>